<sequence>MPETLGDGVLSWASMLDAKAREQALRTATVAAIDGHVALMPDAHWGMGCTIGSVIPTREAIIPSAVGVDIGCGVIAAETTLQAEQLPDDLEGLLSGWASRIPAGLGYWHADDDPAWAAFVAEHGVPAGVASDTRLRERAPRQFGTLGSGNHFLELCTDERDTVWLMLHSGSRGAGNTLAMRHIDRARSLMREAMVSLPDPDLAYLVQGTPAFAAYVRDLAWAQAYAFGSRQRMMTVALGELASQAPFDLVRTINNHHNYARREVHDGRELWITRKGAISARAGELGVVPGSMGTGSYIVRGLGNPASYQSAAHGAGRMMSRNQARRTFSPEDLERAMAGRTWLQRDAAALVDEIPGAYKDLDTVMADQHDLVEVVHRLTTVVNYKGVEKGNRRGIT</sequence>
<dbReference type="GO" id="GO:0170057">
    <property type="term" value="F:RNA ligase (GTP) activity"/>
    <property type="evidence" value="ECO:0007669"/>
    <property type="project" value="UniProtKB-EC"/>
</dbReference>
<reference evidence="12" key="1">
    <citation type="journal article" date="2014" name="Int. J. Syst. Evol. Microbiol.">
        <title>Complete genome sequence of Corynebacterium casei LMG S-19264T (=DSM 44701T), isolated from a smear-ripened cheese.</title>
        <authorList>
            <consortium name="US DOE Joint Genome Institute (JGI-PGF)"/>
            <person name="Walter F."/>
            <person name="Albersmeier A."/>
            <person name="Kalinowski J."/>
            <person name="Ruckert C."/>
        </authorList>
    </citation>
    <scope>NUCLEOTIDE SEQUENCE</scope>
    <source>
        <strain evidence="12">CGMCC 1.14988</strain>
    </source>
</reference>
<dbReference type="GO" id="GO:0030145">
    <property type="term" value="F:manganese ion binding"/>
    <property type="evidence" value="ECO:0007669"/>
    <property type="project" value="TreeGrafter"/>
</dbReference>
<dbReference type="GO" id="GO:0042245">
    <property type="term" value="P:RNA repair"/>
    <property type="evidence" value="ECO:0007669"/>
    <property type="project" value="UniProtKB-KW"/>
</dbReference>
<name>A0A8J3AFL7_9ACTN</name>
<keyword evidence="2 12" id="KW-0436">Ligase</keyword>
<keyword evidence="6 10" id="KW-0342">GTP-binding</keyword>
<accession>A0A8J3AFL7</accession>
<dbReference type="EC" id="6.5.1.8" evidence="1"/>
<dbReference type="EMBL" id="BMHA01000008">
    <property type="protein sequence ID" value="GGI07492.1"/>
    <property type="molecule type" value="Genomic_DNA"/>
</dbReference>
<evidence type="ECO:0000256" key="10">
    <source>
        <dbReference type="PIRSR" id="PIRSR601233-2"/>
    </source>
</evidence>
<dbReference type="GO" id="GO:0006396">
    <property type="term" value="P:RNA processing"/>
    <property type="evidence" value="ECO:0007669"/>
    <property type="project" value="InterPro"/>
</dbReference>
<dbReference type="PANTHER" id="PTHR43749">
    <property type="entry name" value="RNA-SPLICING LIGASE RTCB"/>
    <property type="match status" value="1"/>
</dbReference>
<dbReference type="InterPro" id="IPR052915">
    <property type="entry name" value="RtcB-like"/>
</dbReference>
<evidence type="ECO:0000256" key="2">
    <source>
        <dbReference type="ARBA" id="ARBA00022598"/>
    </source>
</evidence>
<comment type="catalytic activity">
    <reaction evidence="8">
        <text>a 3'-end 3'-phospho-ribonucleotide-RNA + a 5'-end dephospho-ribonucleoside-RNA + GTP = a ribonucleotidyl-ribonucleotide-RNA + GMP + diphosphate</text>
        <dbReference type="Rhea" id="RHEA:68076"/>
        <dbReference type="Rhea" id="RHEA-COMP:10463"/>
        <dbReference type="Rhea" id="RHEA-COMP:13936"/>
        <dbReference type="Rhea" id="RHEA-COMP:17355"/>
        <dbReference type="ChEBI" id="CHEBI:33019"/>
        <dbReference type="ChEBI" id="CHEBI:37565"/>
        <dbReference type="ChEBI" id="CHEBI:58115"/>
        <dbReference type="ChEBI" id="CHEBI:83062"/>
        <dbReference type="ChEBI" id="CHEBI:138284"/>
        <dbReference type="ChEBI" id="CHEBI:173118"/>
        <dbReference type="EC" id="6.5.1.8"/>
    </reaction>
</comment>
<dbReference type="AlphaFoldDB" id="A0A8J3AFL7"/>
<feature type="binding site" evidence="11">
    <location>
        <position position="257"/>
    </location>
    <ligand>
        <name>Mn(2+)</name>
        <dbReference type="ChEBI" id="CHEBI:29035"/>
        <label>2</label>
    </ligand>
</feature>
<reference evidence="12" key="2">
    <citation type="submission" date="2020-09" db="EMBL/GenBank/DDBJ databases">
        <authorList>
            <person name="Sun Q."/>
            <person name="Zhou Y."/>
        </authorList>
    </citation>
    <scope>NUCLEOTIDE SEQUENCE</scope>
    <source>
        <strain evidence="12">CGMCC 1.14988</strain>
    </source>
</reference>
<evidence type="ECO:0000256" key="8">
    <source>
        <dbReference type="ARBA" id="ARBA00047746"/>
    </source>
</evidence>
<dbReference type="GO" id="GO:0006281">
    <property type="term" value="P:DNA repair"/>
    <property type="evidence" value="ECO:0007669"/>
    <property type="project" value="TreeGrafter"/>
</dbReference>
<feature type="binding site" evidence="10">
    <location>
        <begin position="257"/>
        <end position="258"/>
    </location>
    <ligand>
        <name>GMP</name>
        <dbReference type="ChEBI" id="CHEBI:58115"/>
    </ligand>
</feature>
<gene>
    <name evidence="12" type="primary">rtcB</name>
    <name evidence="12" type="ORF">GCM10011354_24370</name>
</gene>
<evidence type="ECO:0000256" key="3">
    <source>
        <dbReference type="ARBA" id="ARBA00022723"/>
    </source>
</evidence>
<dbReference type="GO" id="GO:0005525">
    <property type="term" value="F:GTP binding"/>
    <property type="evidence" value="ECO:0007669"/>
    <property type="project" value="UniProtKB-KW"/>
</dbReference>
<evidence type="ECO:0000256" key="4">
    <source>
        <dbReference type="ARBA" id="ARBA00022741"/>
    </source>
</evidence>
<feature type="binding site" evidence="11">
    <location>
        <position position="69"/>
    </location>
    <ligand>
        <name>Mn(2+)</name>
        <dbReference type="ChEBI" id="CHEBI:29035"/>
        <label>1</label>
    </ligand>
</feature>
<comment type="caution">
    <text evidence="12">The sequence shown here is derived from an EMBL/GenBank/DDBJ whole genome shotgun (WGS) entry which is preliminary data.</text>
</comment>
<evidence type="ECO:0000313" key="12">
    <source>
        <dbReference type="EMBL" id="GGI07492.1"/>
    </source>
</evidence>
<comment type="cofactor">
    <cofactor evidence="11">
        <name>Mn(2+)</name>
        <dbReference type="ChEBI" id="CHEBI:29035"/>
    </cofactor>
    <text evidence="11">Binds 2 manganese ions per subunit.</text>
</comment>
<proteinExistence type="predicted"/>
<dbReference type="InterPro" id="IPR001233">
    <property type="entry name" value="RtcB"/>
</dbReference>
<feature type="binding site" evidence="11">
    <location>
        <position position="151"/>
    </location>
    <ligand>
        <name>Mn(2+)</name>
        <dbReference type="ChEBI" id="CHEBI:29035"/>
        <label>1</label>
    </ligand>
</feature>
<keyword evidence="7 11" id="KW-0464">Manganese</keyword>
<feature type="binding site" evidence="10">
    <location>
        <begin position="289"/>
        <end position="292"/>
    </location>
    <ligand>
        <name>GMP</name>
        <dbReference type="ChEBI" id="CHEBI:58115"/>
    </ligand>
</feature>
<dbReference type="InterPro" id="IPR036025">
    <property type="entry name" value="RtcB-like_sf"/>
</dbReference>
<keyword evidence="13" id="KW-1185">Reference proteome</keyword>
<evidence type="ECO:0000256" key="1">
    <source>
        <dbReference type="ARBA" id="ARBA00012726"/>
    </source>
</evidence>
<dbReference type="GO" id="GO:0003909">
    <property type="term" value="F:DNA ligase activity"/>
    <property type="evidence" value="ECO:0007669"/>
    <property type="project" value="TreeGrafter"/>
</dbReference>
<evidence type="ECO:0000256" key="5">
    <source>
        <dbReference type="ARBA" id="ARBA00022800"/>
    </source>
</evidence>
<protein>
    <recommendedName>
        <fullName evidence="1">3'-phosphate/5'-hydroxy nucleic acid ligase</fullName>
        <ecNumber evidence="1">6.5.1.8</ecNumber>
    </recommendedName>
</protein>
<dbReference type="Pfam" id="PF01139">
    <property type="entry name" value="RtcB"/>
    <property type="match status" value="1"/>
</dbReference>
<keyword evidence="5" id="KW-0692">RNA repair</keyword>
<evidence type="ECO:0000256" key="9">
    <source>
        <dbReference type="PIRSR" id="PIRSR601233-1"/>
    </source>
</evidence>
<feature type="binding site" evidence="11">
    <location>
        <position position="168"/>
    </location>
    <ligand>
        <name>Mn(2+)</name>
        <dbReference type="ChEBI" id="CHEBI:29035"/>
        <label>2</label>
    </ligand>
</feature>
<dbReference type="RefSeq" id="WP_205745195.1">
    <property type="nucleotide sequence ID" value="NZ_BMHA01000008.1"/>
</dbReference>
<evidence type="ECO:0000256" key="11">
    <source>
        <dbReference type="PIRSR" id="PIRSR601233-3"/>
    </source>
</evidence>
<feature type="active site" description="GMP-histidine intermediate" evidence="9">
    <location>
        <position position="313"/>
    </location>
</feature>
<evidence type="ECO:0000313" key="13">
    <source>
        <dbReference type="Proteomes" id="UP000650511"/>
    </source>
</evidence>
<feature type="binding site" evidence="10">
    <location>
        <begin position="150"/>
        <end position="154"/>
    </location>
    <ligand>
        <name>GMP</name>
        <dbReference type="ChEBI" id="CHEBI:58115"/>
    </ligand>
</feature>
<dbReference type="Proteomes" id="UP000650511">
    <property type="component" value="Unassembled WGS sequence"/>
</dbReference>
<dbReference type="PANTHER" id="PTHR43749:SF2">
    <property type="entry name" value="RNA-SPLICING LIGASE RTCB"/>
    <property type="match status" value="1"/>
</dbReference>
<evidence type="ECO:0000256" key="6">
    <source>
        <dbReference type="ARBA" id="ARBA00023134"/>
    </source>
</evidence>
<evidence type="ECO:0000256" key="7">
    <source>
        <dbReference type="ARBA" id="ARBA00023211"/>
    </source>
</evidence>
<dbReference type="Gene3D" id="3.90.1860.10">
    <property type="entry name" value="tRNA-splicing ligase RtcB"/>
    <property type="match status" value="1"/>
</dbReference>
<organism evidence="12 13">
    <name type="scientific">Egicoccus halophilus</name>
    <dbReference type="NCBI Taxonomy" id="1670830"/>
    <lineage>
        <taxon>Bacteria</taxon>
        <taxon>Bacillati</taxon>
        <taxon>Actinomycetota</taxon>
        <taxon>Nitriliruptoria</taxon>
        <taxon>Egicoccales</taxon>
        <taxon>Egicoccaceae</taxon>
        <taxon>Egicoccus</taxon>
    </lineage>
</organism>
<feature type="binding site" evidence="10">
    <location>
        <begin position="313"/>
        <end position="316"/>
    </location>
    <ligand>
        <name>GMP</name>
        <dbReference type="ChEBI" id="CHEBI:58115"/>
    </ligand>
</feature>
<keyword evidence="3 11" id="KW-0479">Metal-binding</keyword>
<dbReference type="SUPFAM" id="SSF103365">
    <property type="entry name" value="Hypothetical protein PH1602"/>
    <property type="match status" value="1"/>
</dbReference>
<feature type="binding site" evidence="10">
    <location>
        <position position="385"/>
    </location>
    <ligand>
        <name>GMP</name>
        <dbReference type="ChEBI" id="CHEBI:58115"/>
    </ligand>
</feature>
<feature type="binding site" evidence="10">
    <location>
        <position position="296"/>
    </location>
    <ligand>
        <name>GMP</name>
        <dbReference type="ChEBI" id="CHEBI:58115"/>
    </ligand>
</feature>
<keyword evidence="4 10" id="KW-0547">Nucleotide-binding</keyword>